<accession>A0A0P7B0T1</accession>
<dbReference type="AlphaFoldDB" id="A0A0P7B0T1"/>
<dbReference type="EMBL" id="LKCW01000102">
    <property type="protein sequence ID" value="KPM39603.1"/>
    <property type="molecule type" value="Genomic_DNA"/>
</dbReference>
<name>A0A0P7B0T1_9HYPO</name>
<feature type="non-terminal residue" evidence="1">
    <location>
        <position position="1"/>
    </location>
</feature>
<sequence>SRPDFRYPRSGRVVGLPSLAALRDRHAVQPAVLARAAVVLFNVLQTGASHALFSSWESGRSWPFVPPWMDRLLPPAMSIDGPTAQWLLNMTEVVPDESVAAFLRRVAREQDLLKRHEHVPWNRVVQALRDEGDVAETASFRQSFVWDVSIAMGIARADRADFKTLEPVARYDWADW</sequence>
<evidence type="ECO:0000313" key="2">
    <source>
        <dbReference type="Proteomes" id="UP000050424"/>
    </source>
</evidence>
<dbReference type="Proteomes" id="UP000050424">
    <property type="component" value="Unassembled WGS sequence"/>
</dbReference>
<keyword evidence="2" id="KW-1185">Reference proteome</keyword>
<evidence type="ECO:0000313" key="1">
    <source>
        <dbReference type="EMBL" id="KPM39603.1"/>
    </source>
</evidence>
<dbReference type="OrthoDB" id="10253869at2759"/>
<dbReference type="Gene3D" id="3.30.559.30">
    <property type="entry name" value="Nonribosomal peptide synthetase, condensation domain"/>
    <property type="match status" value="1"/>
</dbReference>
<gene>
    <name evidence="1" type="ORF">AK830_g6974</name>
</gene>
<dbReference type="STRING" id="78410.A0A0P7B0T1"/>
<proteinExistence type="predicted"/>
<protein>
    <submittedName>
        <fullName evidence="1">Uncharacterized protein</fullName>
    </submittedName>
</protein>
<comment type="caution">
    <text evidence="1">The sequence shown here is derived from an EMBL/GenBank/DDBJ whole genome shotgun (WGS) entry which is preliminary data.</text>
</comment>
<organism evidence="1 2">
    <name type="scientific">Neonectria ditissima</name>
    <dbReference type="NCBI Taxonomy" id="78410"/>
    <lineage>
        <taxon>Eukaryota</taxon>
        <taxon>Fungi</taxon>
        <taxon>Dikarya</taxon>
        <taxon>Ascomycota</taxon>
        <taxon>Pezizomycotina</taxon>
        <taxon>Sordariomycetes</taxon>
        <taxon>Hypocreomycetidae</taxon>
        <taxon>Hypocreales</taxon>
        <taxon>Nectriaceae</taxon>
        <taxon>Neonectria</taxon>
    </lineage>
</organism>
<reference evidence="1 2" key="1">
    <citation type="submission" date="2015-09" db="EMBL/GenBank/DDBJ databases">
        <title>Draft genome of a European isolate of the apple canker pathogen Neonectria ditissima.</title>
        <authorList>
            <person name="Gomez-Cortecero A."/>
            <person name="Harrison R.J."/>
            <person name="Armitage A.D."/>
        </authorList>
    </citation>
    <scope>NUCLEOTIDE SEQUENCE [LARGE SCALE GENOMIC DNA]</scope>
    <source>
        <strain evidence="1 2">R09/05</strain>
    </source>
</reference>
<dbReference type="SUPFAM" id="SSF52777">
    <property type="entry name" value="CoA-dependent acyltransferases"/>
    <property type="match status" value="1"/>
</dbReference>